<comment type="caution">
    <text evidence="1">The sequence shown here is derived from an EMBL/GenBank/DDBJ whole genome shotgun (WGS) entry which is preliminary data.</text>
</comment>
<dbReference type="SMART" id="SM00530">
    <property type="entry name" value="HTH_XRE"/>
    <property type="match status" value="1"/>
</dbReference>
<dbReference type="Gene3D" id="1.25.40.10">
    <property type="entry name" value="Tetratricopeptide repeat domain"/>
    <property type="match status" value="1"/>
</dbReference>
<dbReference type="InterPro" id="IPR010982">
    <property type="entry name" value="Lambda_DNA-bd_dom_sf"/>
</dbReference>
<dbReference type="AlphaFoldDB" id="A0A268NXU5"/>
<name>A0A268NXU5_SHOCL</name>
<evidence type="ECO:0000313" key="2">
    <source>
        <dbReference type="Proteomes" id="UP000216207"/>
    </source>
</evidence>
<dbReference type="SUPFAM" id="SSF48452">
    <property type="entry name" value="TPR-like"/>
    <property type="match status" value="2"/>
</dbReference>
<dbReference type="Pfam" id="PF13181">
    <property type="entry name" value="TPR_8"/>
    <property type="match status" value="2"/>
</dbReference>
<dbReference type="InterPro" id="IPR001387">
    <property type="entry name" value="Cro/C1-type_HTH"/>
</dbReference>
<dbReference type="SUPFAM" id="SSF47413">
    <property type="entry name" value="lambda repressor-like DNA-binding domains"/>
    <property type="match status" value="1"/>
</dbReference>
<gene>
    <name evidence="1" type="ORF">CHH72_13700</name>
</gene>
<protein>
    <submittedName>
        <fullName evidence="1">XRE family transcriptional regulator</fullName>
    </submittedName>
</protein>
<dbReference type="SMART" id="SM00028">
    <property type="entry name" value="TPR"/>
    <property type="match status" value="2"/>
</dbReference>
<sequence>MELGKTIKYYRIKHNMTQAELADGICSIPHLSKIENNIYKANHATASLLLDRLGVNIEDEYAQHNEIKQSLEAFIEAIQFVDVQEAKRIQKLLVEKEFIIARTDYINTYHLYMMRYHLMNGANHLAQEQRAILDKNRTNLSAIEELSYRLFNGILLVNRNRLKEAKEILLDLQSEDYSSKYIFVREVAFVLAQCFTQLNEPEKAIIYAKEALQIFKQEDNYIRAFHTQMLLGVNYTQMNMTEESLRLYKILLRNTRLFSRDTLYYQAMYNYGVLLKKIGNYEQSHECFTKCSAYYDKDSQNYVFSLLADIEVLFQLKTDKKQIESKLNEIIEISAKRGYKRSELQARYYAHRLKADDAMYNFIEQELLPHLDKLDNKEEPVHYAIELAQWYQKNGEYEKANEYLNKYAMKVKRREFSIV</sequence>
<dbReference type="Proteomes" id="UP000216207">
    <property type="component" value="Unassembled WGS sequence"/>
</dbReference>
<dbReference type="InterPro" id="IPR011990">
    <property type="entry name" value="TPR-like_helical_dom_sf"/>
</dbReference>
<reference evidence="1 2" key="1">
    <citation type="submission" date="2017-07" db="EMBL/GenBank/DDBJ databases">
        <title>Isolation and whole genome analysis of endospore-forming bacteria from heroin.</title>
        <authorList>
            <person name="Kalinowski J."/>
            <person name="Ahrens B."/>
            <person name="Al-Dilaimi A."/>
            <person name="Winkler A."/>
            <person name="Wibberg D."/>
            <person name="Schleenbecker U."/>
            <person name="Ruckert C."/>
            <person name="Wolfel R."/>
            <person name="Grass G."/>
        </authorList>
    </citation>
    <scope>NUCLEOTIDE SEQUENCE [LARGE SCALE GENOMIC DNA]</scope>
    <source>
        <strain evidence="1 2">7539</strain>
    </source>
</reference>
<proteinExistence type="predicted"/>
<dbReference type="PROSITE" id="PS50943">
    <property type="entry name" value="HTH_CROC1"/>
    <property type="match status" value="1"/>
</dbReference>
<dbReference type="Pfam" id="PF01381">
    <property type="entry name" value="HTH_3"/>
    <property type="match status" value="1"/>
</dbReference>
<dbReference type="InterPro" id="IPR019734">
    <property type="entry name" value="TPR_rpt"/>
</dbReference>
<dbReference type="RefSeq" id="WP_053856811.1">
    <property type="nucleotide sequence ID" value="NZ_BOQQ01000007.1"/>
</dbReference>
<organism evidence="1 2">
    <name type="scientific">Shouchella clausii</name>
    <name type="common">Alkalihalobacillus clausii</name>
    <dbReference type="NCBI Taxonomy" id="79880"/>
    <lineage>
        <taxon>Bacteria</taxon>
        <taxon>Bacillati</taxon>
        <taxon>Bacillota</taxon>
        <taxon>Bacilli</taxon>
        <taxon>Bacillales</taxon>
        <taxon>Bacillaceae</taxon>
        <taxon>Shouchella</taxon>
    </lineage>
</organism>
<dbReference type="EMBL" id="NPCC01000017">
    <property type="protein sequence ID" value="PAE88326.1"/>
    <property type="molecule type" value="Genomic_DNA"/>
</dbReference>
<dbReference type="GO" id="GO:0003677">
    <property type="term" value="F:DNA binding"/>
    <property type="evidence" value="ECO:0007669"/>
    <property type="project" value="InterPro"/>
</dbReference>
<evidence type="ECO:0000313" key="1">
    <source>
        <dbReference type="EMBL" id="PAE88326.1"/>
    </source>
</evidence>
<dbReference type="Gene3D" id="1.10.260.40">
    <property type="entry name" value="lambda repressor-like DNA-binding domains"/>
    <property type="match status" value="1"/>
</dbReference>
<accession>A0A268NXU5</accession>
<dbReference type="CDD" id="cd00093">
    <property type="entry name" value="HTH_XRE"/>
    <property type="match status" value="1"/>
</dbReference>